<organism evidence="1 2">
    <name type="scientific">Ligilactobacillus saerimneri</name>
    <dbReference type="NCBI Taxonomy" id="228229"/>
    <lineage>
        <taxon>Bacteria</taxon>
        <taxon>Bacillati</taxon>
        <taxon>Bacillota</taxon>
        <taxon>Bacilli</taxon>
        <taxon>Lactobacillales</taxon>
        <taxon>Lactobacillaceae</taxon>
        <taxon>Ligilactobacillus</taxon>
    </lineage>
</organism>
<dbReference type="Proteomes" id="UP000510886">
    <property type="component" value="Chromosome"/>
</dbReference>
<reference evidence="1 2" key="1">
    <citation type="submission" date="2020-01" db="EMBL/GenBank/DDBJ databases">
        <title>Complete and circular genome sequences of six lactobacillus isolates from horses.</title>
        <authorList>
            <person name="Hassan H.M."/>
        </authorList>
    </citation>
    <scope>NUCLEOTIDE SEQUENCE [LARGE SCALE GENOMIC DNA]</scope>
    <source>
        <strain evidence="1 2">1A</strain>
    </source>
</reference>
<accession>A0A7H9EIS6</accession>
<dbReference type="RefSeq" id="WP_180849426.1">
    <property type="nucleotide sequence ID" value="NZ_CP047418.1"/>
</dbReference>
<name>A0A7H9EIS6_9LACO</name>
<protein>
    <submittedName>
        <fullName evidence="1">Uncharacterized protein</fullName>
    </submittedName>
</protein>
<dbReference type="KEGG" id="lsw:GTO87_02740"/>
<sequence length="59" mass="6762">MDIKTVKEGLELLYQINRVDAHITADGIPMTRKDIQRMTRDVILGLCELLGIEDIHLKD</sequence>
<evidence type="ECO:0000313" key="1">
    <source>
        <dbReference type="EMBL" id="QLL77608.1"/>
    </source>
</evidence>
<evidence type="ECO:0000313" key="2">
    <source>
        <dbReference type="Proteomes" id="UP000510886"/>
    </source>
</evidence>
<proteinExistence type="predicted"/>
<gene>
    <name evidence="1" type="ORF">GTO87_02740</name>
</gene>
<dbReference type="AlphaFoldDB" id="A0A7H9EIS6"/>
<dbReference type="EMBL" id="CP047418">
    <property type="protein sequence ID" value="QLL77608.1"/>
    <property type="molecule type" value="Genomic_DNA"/>
</dbReference>